<reference evidence="2 3" key="1">
    <citation type="submission" date="2022-10" db="EMBL/GenBank/DDBJ databases">
        <title>WGS assembly of Paspalum vaginatum 540-79.</title>
        <authorList>
            <person name="Sun G."/>
            <person name="Wase N."/>
            <person name="Shu S."/>
            <person name="Jenkins J."/>
            <person name="Zhou B."/>
            <person name="Torres-Rodriguez J."/>
            <person name="Chen C."/>
            <person name="Sandor L."/>
            <person name="Plott C."/>
            <person name="Yoshinga Y."/>
            <person name="Daum C."/>
            <person name="Qi P."/>
            <person name="Barry K."/>
            <person name="Lipzen A."/>
            <person name="Berry L."/>
            <person name="Pedersen C."/>
            <person name="Gottilla T."/>
            <person name="Foltz A."/>
            <person name="Yu H."/>
            <person name="O'Malley R."/>
            <person name="Zhang C."/>
            <person name="Devos K."/>
            <person name="Sigmon B."/>
            <person name="Yu B."/>
            <person name="Obata T."/>
            <person name="Schmutz J."/>
            <person name="Schnable J."/>
        </authorList>
    </citation>
    <scope>NUCLEOTIDE SEQUENCE [LARGE SCALE GENOMIC DNA]</scope>
    <source>
        <strain evidence="3">cv. 540-79</strain>
    </source>
</reference>
<dbReference type="EMBL" id="MU629439">
    <property type="protein sequence ID" value="KAJ1257198.1"/>
    <property type="molecule type" value="Genomic_DNA"/>
</dbReference>
<feature type="compositionally biased region" description="Basic residues" evidence="1">
    <location>
        <begin position="28"/>
        <end position="40"/>
    </location>
</feature>
<gene>
    <name evidence="2" type="ORF">BS78_K185900</name>
</gene>
<sequence length="66" mass="7235">MLSIQPRDVPAPPSPDAFGRLAASRSGRPSHRARGRHHHLPSPTDIATAPPPLHPFELSSPTHYTW</sequence>
<dbReference type="AlphaFoldDB" id="A0A9W8CFS2"/>
<proteinExistence type="predicted"/>
<organism evidence="2 3">
    <name type="scientific">Paspalum vaginatum</name>
    <name type="common">seashore paspalum</name>
    <dbReference type="NCBI Taxonomy" id="158149"/>
    <lineage>
        <taxon>Eukaryota</taxon>
        <taxon>Viridiplantae</taxon>
        <taxon>Streptophyta</taxon>
        <taxon>Embryophyta</taxon>
        <taxon>Tracheophyta</taxon>
        <taxon>Spermatophyta</taxon>
        <taxon>Magnoliopsida</taxon>
        <taxon>Liliopsida</taxon>
        <taxon>Poales</taxon>
        <taxon>Poaceae</taxon>
        <taxon>PACMAD clade</taxon>
        <taxon>Panicoideae</taxon>
        <taxon>Andropogonodae</taxon>
        <taxon>Paspaleae</taxon>
        <taxon>Paspalinae</taxon>
        <taxon>Paspalum</taxon>
    </lineage>
</organism>
<keyword evidence="3" id="KW-1185">Reference proteome</keyword>
<accession>A0A9W8CFS2</accession>
<comment type="caution">
    <text evidence="2">The sequence shown here is derived from an EMBL/GenBank/DDBJ whole genome shotgun (WGS) entry which is preliminary data.</text>
</comment>
<protein>
    <submittedName>
        <fullName evidence="2">Uncharacterized protein</fullName>
    </submittedName>
</protein>
<name>A0A9W8CFS2_9POAL</name>
<evidence type="ECO:0000256" key="1">
    <source>
        <dbReference type="SAM" id="MobiDB-lite"/>
    </source>
</evidence>
<dbReference type="Proteomes" id="UP001164776">
    <property type="component" value="Unassembled WGS sequence"/>
</dbReference>
<evidence type="ECO:0000313" key="3">
    <source>
        <dbReference type="Proteomes" id="UP001164776"/>
    </source>
</evidence>
<feature type="region of interest" description="Disordered" evidence="1">
    <location>
        <begin position="1"/>
        <end position="66"/>
    </location>
</feature>
<evidence type="ECO:0000313" key="2">
    <source>
        <dbReference type="EMBL" id="KAJ1257198.1"/>
    </source>
</evidence>